<dbReference type="InterPro" id="IPR023753">
    <property type="entry name" value="FAD/NAD-binding_dom"/>
</dbReference>
<evidence type="ECO:0000256" key="8">
    <source>
        <dbReference type="ARBA" id="ARBA00022630"/>
    </source>
</evidence>
<comment type="cofactor">
    <cofactor evidence="2">
        <name>FAD</name>
        <dbReference type="ChEBI" id="CHEBI:57692"/>
    </cofactor>
</comment>
<dbReference type="GO" id="GO:0016491">
    <property type="term" value="F:oxidoreductase activity"/>
    <property type="evidence" value="ECO:0007669"/>
    <property type="project" value="InterPro"/>
</dbReference>
<dbReference type="InterPro" id="IPR050260">
    <property type="entry name" value="FAD-bd_OxRdtase"/>
</dbReference>
<dbReference type="Proteomes" id="UP000260665">
    <property type="component" value="Unassembled WGS sequence"/>
</dbReference>
<dbReference type="PROSITE" id="PS50903">
    <property type="entry name" value="RUBREDOXIN_LIKE"/>
    <property type="match status" value="1"/>
</dbReference>
<keyword evidence="10" id="KW-0274">FAD</keyword>
<dbReference type="AlphaFoldDB" id="A0A3E1RD24"/>
<evidence type="ECO:0000259" key="13">
    <source>
        <dbReference type="PROSITE" id="PS50903"/>
    </source>
</evidence>
<keyword evidence="15" id="KW-1185">Reference proteome</keyword>
<comment type="similarity">
    <text evidence="6">Belongs to the FAD-dependent oxidoreductase family.</text>
</comment>
<dbReference type="InterPro" id="IPR036188">
    <property type="entry name" value="FAD/NAD-bd_sf"/>
</dbReference>
<evidence type="ECO:0000256" key="11">
    <source>
        <dbReference type="ARBA" id="ARBA00022982"/>
    </source>
</evidence>
<dbReference type="GO" id="GO:0005506">
    <property type="term" value="F:iron ion binding"/>
    <property type="evidence" value="ECO:0007669"/>
    <property type="project" value="InterPro"/>
</dbReference>
<keyword evidence="12" id="KW-0408">Iron</keyword>
<evidence type="ECO:0000256" key="12">
    <source>
        <dbReference type="ARBA" id="ARBA00023004"/>
    </source>
</evidence>
<dbReference type="OrthoDB" id="9769238at2"/>
<keyword evidence="7" id="KW-0813">Transport</keyword>
<dbReference type="InterPro" id="IPR018527">
    <property type="entry name" value="Rubredoxin_Fe_BS"/>
</dbReference>
<keyword evidence="8" id="KW-0285">Flavoprotein</keyword>
<dbReference type="Gene3D" id="3.50.50.60">
    <property type="entry name" value="FAD/NAD(P)-binding domain"/>
    <property type="match status" value="2"/>
</dbReference>
<gene>
    <name evidence="14" type="ORF">DIC66_12825</name>
</gene>
<evidence type="ECO:0000256" key="7">
    <source>
        <dbReference type="ARBA" id="ARBA00022448"/>
    </source>
</evidence>
<dbReference type="InterPro" id="IPR024935">
    <property type="entry name" value="Rubredoxin_dom"/>
</dbReference>
<comment type="caution">
    <text evidence="14">The sequence shown here is derived from an EMBL/GenBank/DDBJ whole genome shotgun (WGS) entry which is preliminary data.</text>
</comment>
<dbReference type="SUPFAM" id="SSF57802">
    <property type="entry name" value="Rubredoxin-like"/>
    <property type="match status" value="1"/>
</dbReference>
<dbReference type="PROSITE" id="PS00202">
    <property type="entry name" value="RUBREDOXIN"/>
    <property type="match status" value="1"/>
</dbReference>
<evidence type="ECO:0000256" key="9">
    <source>
        <dbReference type="ARBA" id="ARBA00022723"/>
    </source>
</evidence>
<evidence type="ECO:0000256" key="10">
    <source>
        <dbReference type="ARBA" id="ARBA00022827"/>
    </source>
</evidence>
<comment type="function">
    <text evidence="3">Involved in the hydrocarbon hydroxylating system, which transfers electrons from NADH to rubredoxin reductase and then through rubredoxin to alkane 1 monooxygenase.</text>
</comment>
<dbReference type="CDD" id="cd00730">
    <property type="entry name" value="rubredoxin"/>
    <property type="match status" value="1"/>
</dbReference>
<evidence type="ECO:0000313" key="15">
    <source>
        <dbReference type="Proteomes" id="UP000260665"/>
    </source>
</evidence>
<keyword evidence="11" id="KW-0249">Electron transport</keyword>
<protein>
    <submittedName>
        <fullName evidence="14">Rubredoxin</fullName>
    </submittedName>
</protein>
<keyword evidence="9" id="KW-0479">Metal-binding</keyword>
<dbReference type="EMBL" id="QFZK01000007">
    <property type="protein sequence ID" value="RFO96520.1"/>
    <property type="molecule type" value="Genomic_DNA"/>
</dbReference>
<dbReference type="PANTHER" id="PTHR43429">
    <property type="entry name" value="PYRIDINE NUCLEOTIDE-DISULFIDE OXIDOREDUCTASE DOMAIN-CONTAINING"/>
    <property type="match status" value="1"/>
</dbReference>
<evidence type="ECO:0000313" key="14">
    <source>
        <dbReference type="EMBL" id="RFO96520.1"/>
    </source>
</evidence>
<proteinExistence type="inferred from homology"/>
<comment type="cofactor">
    <cofactor evidence="1">
        <name>Fe(3+)</name>
        <dbReference type="ChEBI" id="CHEBI:29034"/>
    </cofactor>
</comment>
<evidence type="ECO:0000256" key="4">
    <source>
        <dbReference type="ARBA" id="ARBA00004933"/>
    </source>
</evidence>
<evidence type="ECO:0000256" key="5">
    <source>
        <dbReference type="ARBA" id="ARBA00005337"/>
    </source>
</evidence>
<dbReference type="InterPro" id="IPR024934">
    <property type="entry name" value="Rubredoxin-like_dom"/>
</dbReference>
<dbReference type="Gene3D" id="2.20.28.10">
    <property type="match status" value="1"/>
</dbReference>
<dbReference type="PRINTS" id="PR00411">
    <property type="entry name" value="PNDRDTASEI"/>
</dbReference>
<sequence>MSMEATADYLQYICNACGLIYDEALGDPDSGLAPGTRFADIPEDWSCPLCGVGKADFTLYLPPSLEALKASASAASPAVASTQRHRAGVVIVGAGRAGWQLAEGLRAQDATVPITLVSACNADVYDKPLLSVAVARHIAPAQLVKECGADAARRLNVRLLAQTHAIRIDTATRSLRTTRGTLRYTALVLAHGAEVPLPPELPAALCWRINHLGAYQRLRARLGDGASRGAKDIVIVGAGLIGSELANDLALGGHRVTLIDTQAEPLARWSAQQAGAQLLQAWQDLPLRFVGGLQVAGVEKRGERVVLRTRCGQQLEADHLIVATGLQTPSRLAHSAALEWNNGIAVDATSLRTSNPHIHALGDCITVQGQTSRFIEPIARQVKTIVASLCGLEAVPYDQRAAVVRVKTSSCPLTLH</sequence>
<dbReference type="FunFam" id="2.20.28.10:FF:000001">
    <property type="entry name" value="Rubredoxin"/>
    <property type="match status" value="1"/>
</dbReference>
<dbReference type="RefSeq" id="WP_117177786.1">
    <property type="nucleotide sequence ID" value="NZ_QFZK01000007.1"/>
</dbReference>
<evidence type="ECO:0000256" key="2">
    <source>
        <dbReference type="ARBA" id="ARBA00001974"/>
    </source>
</evidence>
<dbReference type="PRINTS" id="PR00163">
    <property type="entry name" value="RUBREDOXIN"/>
</dbReference>
<organism evidence="14 15">
    <name type="scientific">Rhodoferax lacus</name>
    <dbReference type="NCBI Taxonomy" id="2184758"/>
    <lineage>
        <taxon>Bacteria</taxon>
        <taxon>Pseudomonadati</taxon>
        <taxon>Pseudomonadota</taxon>
        <taxon>Betaproteobacteria</taxon>
        <taxon>Burkholderiales</taxon>
        <taxon>Comamonadaceae</taxon>
        <taxon>Rhodoferax</taxon>
    </lineage>
</organism>
<dbReference type="PRINTS" id="PR00368">
    <property type="entry name" value="FADPNR"/>
</dbReference>
<accession>A0A3E1RD24</accession>
<dbReference type="PANTHER" id="PTHR43429:SF3">
    <property type="entry name" value="NITRITE REDUCTASE [NAD(P)H]"/>
    <property type="match status" value="1"/>
</dbReference>
<reference evidence="14 15" key="1">
    <citation type="submission" date="2018-05" db="EMBL/GenBank/DDBJ databases">
        <title>Rhodoferax soyangensis sp.nov., isolated from an oligotrophic freshwater lake.</title>
        <authorList>
            <person name="Park M."/>
        </authorList>
    </citation>
    <scope>NUCLEOTIDE SEQUENCE [LARGE SCALE GENOMIC DNA]</scope>
    <source>
        <strain evidence="14 15">IMCC26218</strain>
    </source>
</reference>
<evidence type="ECO:0000256" key="3">
    <source>
        <dbReference type="ARBA" id="ARBA00002792"/>
    </source>
</evidence>
<comment type="similarity">
    <text evidence="5">Belongs to the rubredoxin family.</text>
</comment>
<dbReference type="SUPFAM" id="SSF51905">
    <property type="entry name" value="FAD/NAD(P)-binding domain"/>
    <property type="match status" value="1"/>
</dbReference>
<feature type="domain" description="Rubredoxin-like" evidence="13">
    <location>
        <begin position="9"/>
        <end position="60"/>
    </location>
</feature>
<evidence type="ECO:0000256" key="1">
    <source>
        <dbReference type="ARBA" id="ARBA00001965"/>
    </source>
</evidence>
<dbReference type="Pfam" id="PF00301">
    <property type="entry name" value="Rubredoxin"/>
    <property type="match status" value="1"/>
</dbReference>
<dbReference type="Pfam" id="PF07992">
    <property type="entry name" value="Pyr_redox_2"/>
    <property type="match status" value="1"/>
</dbReference>
<comment type="pathway">
    <text evidence="4">Hydrocarbon metabolism; alkane degradation.</text>
</comment>
<evidence type="ECO:0000256" key="6">
    <source>
        <dbReference type="ARBA" id="ARBA00006442"/>
    </source>
</evidence>
<name>A0A3E1RD24_9BURK</name>